<dbReference type="RefSeq" id="WP_060668012.1">
    <property type="nucleotide sequence ID" value="NZ_LGTK01000012.1"/>
</dbReference>
<evidence type="ECO:0000256" key="3">
    <source>
        <dbReference type="ARBA" id="ARBA00007171"/>
    </source>
</evidence>
<comment type="pathway">
    <text evidence="2">Cell wall biogenesis; peptidoglycan biosynthesis.</text>
</comment>
<dbReference type="InterPro" id="IPR012338">
    <property type="entry name" value="Beta-lactam/transpept-like"/>
</dbReference>
<dbReference type="InterPro" id="IPR007887">
    <property type="entry name" value="MecA_N"/>
</dbReference>
<dbReference type="InterPro" id="IPR036138">
    <property type="entry name" value="PBP_dimer_sf"/>
</dbReference>
<evidence type="ECO:0000313" key="12">
    <source>
        <dbReference type="Proteomes" id="UP000037854"/>
    </source>
</evidence>
<sequence length="668" mass="74433">MKKRIFMLLILILLVACSNDRVTPNERFDSFVNDWNEQKYEKLYDMFTSEAKSTFSAEESVLRNEKLYNNLNVTDLKVTFSPIKDDDLDAAMDKGVAKIPFRVEMNTIGGPIQFNYKATLKLEGEGENRNWFVDWDPGFIFPDLKNGGEIKYTTTEPKRGEILDRNQMPLALNDDIYEVSVIPDKLGESADQAKKDIAKLLGVSVESIDGKLNQSWVQPEWAVPIAKITKDNEKVKNQLLQISGVQINTVNGRVYPGGESTAHLTGYLRTVRAEDFEEFDESKYAADDMIGARGLERLYEEQLKGEPGATIYIEKENNEKVVLAEKEVENGKNLTLTLDINLQEELYDSYGEDAGTAAAIDPKTGETLALVSSPSFDPNKVMYGTTEGYMEALDKDEQLPLINRIVSTFAPGSAFKPITAAIGLENGVIKPNEGFEINGLQWGKESWGDYKVTRVSTSNGPVDLKDALVRSDNIYFAMQALEMGKDKFTKGLHNFGIGEDFPLTYPVTASTISKSGEIDNEVMLADSSYGQGQIQMTAIHLATAYTTFLNDGNMLKPTFFTDEETGKFWKKGLITKEQVSTIQDALRAVVTDGTAKDANNDKVKISGKTGTAELKQTQEEKGAENQWFVAYPTDSKDILIAMMVENSHESKTESPVKKVSNLLINMKR</sequence>
<reference evidence="11 12" key="1">
    <citation type="submission" date="2015-07" db="EMBL/GenBank/DDBJ databases">
        <title>High-quality draft genome sequence of Oceanobacillus caeni HM6, a bacillus isolated from a human feces.</title>
        <authorList>
            <person name="Kumar J."/>
            <person name="Verma M.K."/>
            <person name="Pandey R."/>
            <person name="Bhambi M."/>
            <person name="Chauhan N."/>
        </authorList>
    </citation>
    <scope>NUCLEOTIDE SEQUENCE [LARGE SCALE GENOMIC DNA]</scope>
    <source>
        <strain evidence="11 12">HM6</strain>
    </source>
</reference>
<feature type="domain" description="Penicillin-binding protein transpeptidase" evidence="8">
    <location>
        <begin position="355"/>
        <end position="655"/>
    </location>
</feature>
<keyword evidence="7" id="KW-0732">Signal</keyword>
<dbReference type="Pfam" id="PF00905">
    <property type="entry name" value="Transpeptidase"/>
    <property type="match status" value="1"/>
</dbReference>
<evidence type="ECO:0000256" key="6">
    <source>
        <dbReference type="ARBA" id="ARBA00034000"/>
    </source>
</evidence>
<evidence type="ECO:0000259" key="10">
    <source>
        <dbReference type="Pfam" id="PF05223"/>
    </source>
</evidence>
<evidence type="ECO:0000259" key="9">
    <source>
        <dbReference type="Pfam" id="PF03717"/>
    </source>
</evidence>
<proteinExistence type="inferred from homology"/>
<dbReference type="Gene3D" id="3.40.710.10">
    <property type="entry name" value="DD-peptidase/beta-lactamase superfamily"/>
    <property type="match status" value="1"/>
</dbReference>
<gene>
    <name evidence="11" type="ORF">AFL42_05270</name>
</gene>
<dbReference type="Gene3D" id="3.90.1310.10">
    <property type="entry name" value="Penicillin-binding protein 2a (Domain 2)"/>
    <property type="match status" value="1"/>
</dbReference>
<dbReference type="SUPFAM" id="SSF56601">
    <property type="entry name" value="beta-lactamase/transpeptidase-like"/>
    <property type="match status" value="1"/>
</dbReference>
<dbReference type="InterPro" id="IPR050515">
    <property type="entry name" value="Beta-lactam/transpept"/>
</dbReference>
<dbReference type="SUPFAM" id="SSF54427">
    <property type="entry name" value="NTF2-like"/>
    <property type="match status" value="1"/>
</dbReference>
<dbReference type="Gene3D" id="3.30.1390.30">
    <property type="entry name" value="Penicillin-binding protein 2a, domain 3"/>
    <property type="match status" value="1"/>
</dbReference>
<dbReference type="SUPFAM" id="SSF56519">
    <property type="entry name" value="Penicillin binding protein dimerisation domain"/>
    <property type="match status" value="1"/>
</dbReference>
<comment type="similarity">
    <text evidence="3">Belongs to the transpeptidase family.</text>
</comment>
<dbReference type="EC" id="3.4.16.4" evidence="4"/>
<comment type="catalytic activity">
    <reaction evidence="6">
        <text>Preferential cleavage: (Ac)2-L-Lys-D-Ala-|-D-Ala. Also transpeptidation of peptidyl-alanyl moieties that are N-acyl substituents of D-alanine.</text>
        <dbReference type="EC" id="3.4.16.4"/>
    </reaction>
</comment>
<evidence type="ECO:0000313" key="11">
    <source>
        <dbReference type="EMBL" id="KPH76680.1"/>
    </source>
</evidence>
<accession>A0ABR5ML37</accession>
<evidence type="ECO:0000256" key="7">
    <source>
        <dbReference type="SAM" id="SignalP"/>
    </source>
</evidence>
<dbReference type="Gene3D" id="3.10.450.100">
    <property type="entry name" value="NTF2-like, domain 1"/>
    <property type="match status" value="1"/>
</dbReference>
<name>A0ABR5ML37_9BACI</name>
<dbReference type="PROSITE" id="PS51257">
    <property type="entry name" value="PROKAR_LIPOPROTEIN"/>
    <property type="match status" value="1"/>
</dbReference>
<dbReference type="PANTHER" id="PTHR30627">
    <property type="entry name" value="PEPTIDOGLYCAN D,D-TRANSPEPTIDASE"/>
    <property type="match status" value="1"/>
</dbReference>
<feature type="chain" id="PRO_5045555759" description="serine-type D-Ala-D-Ala carboxypeptidase" evidence="7">
    <location>
        <begin position="19"/>
        <end position="668"/>
    </location>
</feature>
<dbReference type="InterPro" id="IPR001460">
    <property type="entry name" value="PCN-bd_Tpept"/>
</dbReference>
<comment type="caution">
    <text evidence="11">The sequence shown here is derived from an EMBL/GenBank/DDBJ whole genome shotgun (WGS) entry which is preliminary data.</text>
</comment>
<keyword evidence="12" id="KW-1185">Reference proteome</keyword>
<evidence type="ECO:0000256" key="5">
    <source>
        <dbReference type="ARBA" id="ARBA00023136"/>
    </source>
</evidence>
<organism evidence="11 12">
    <name type="scientific">Oceanobacillus caeni</name>
    <dbReference type="NCBI Taxonomy" id="405946"/>
    <lineage>
        <taxon>Bacteria</taxon>
        <taxon>Bacillati</taxon>
        <taxon>Bacillota</taxon>
        <taxon>Bacilli</taxon>
        <taxon>Bacillales</taxon>
        <taxon>Bacillaceae</taxon>
        <taxon>Oceanobacillus</taxon>
    </lineage>
</organism>
<evidence type="ECO:0000256" key="2">
    <source>
        <dbReference type="ARBA" id="ARBA00004752"/>
    </source>
</evidence>
<dbReference type="InterPro" id="IPR032710">
    <property type="entry name" value="NTF2-like_dom_sf"/>
</dbReference>
<dbReference type="Proteomes" id="UP000037854">
    <property type="component" value="Unassembled WGS sequence"/>
</dbReference>
<keyword evidence="5" id="KW-0472">Membrane</keyword>
<protein>
    <recommendedName>
        <fullName evidence="4">serine-type D-Ala-D-Ala carboxypeptidase</fullName>
        <ecNumber evidence="4">3.4.16.4</ecNumber>
    </recommendedName>
</protein>
<evidence type="ECO:0000256" key="4">
    <source>
        <dbReference type="ARBA" id="ARBA00012448"/>
    </source>
</evidence>
<dbReference type="PANTHER" id="PTHR30627:SF25">
    <property type="entry name" value="PENICILLIN-BINDING PROTEIN 3"/>
    <property type="match status" value="1"/>
</dbReference>
<dbReference type="Pfam" id="PF05223">
    <property type="entry name" value="MecA_N"/>
    <property type="match status" value="1"/>
</dbReference>
<feature type="domain" description="Penicillin-binding protein dimerisation" evidence="9">
    <location>
        <begin position="155"/>
        <end position="320"/>
    </location>
</feature>
<evidence type="ECO:0000256" key="1">
    <source>
        <dbReference type="ARBA" id="ARBA00004370"/>
    </source>
</evidence>
<dbReference type="EMBL" id="LGTK01000012">
    <property type="protein sequence ID" value="KPH76680.1"/>
    <property type="molecule type" value="Genomic_DNA"/>
</dbReference>
<comment type="subcellular location">
    <subcellularLocation>
        <location evidence="1">Membrane</location>
    </subcellularLocation>
</comment>
<dbReference type="InterPro" id="IPR005311">
    <property type="entry name" value="PBP_dimer"/>
</dbReference>
<dbReference type="Pfam" id="PF03717">
    <property type="entry name" value="PBP_dimer"/>
    <property type="match status" value="1"/>
</dbReference>
<evidence type="ECO:0000259" key="8">
    <source>
        <dbReference type="Pfam" id="PF00905"/>
    </source>
</evidence>
<feature type="domain" description="NTF2-like N-terminal transpeptidase" evidence="10">
    <location>
        <begin position="23"/>
        <end position="147"/>
    </location>
</feature>
<feature type="signal peptide" evidence="7">
    <location>
        <begin position="1"/>
        <end position="18"/>
    </location>
</feature>